<dbReference type="InterPro" id="IPR002680">
    <property type="entry name" value="AOX"/>
</dbReference>
<keyword evidence="4 13" id="KW-0679">Respiratory chain</keyword>
<dbReference type="Gene3D" id="1.20.1260.140">
    <property type="entry name" value="Alternative oxidase"/>
    <property type="match status" value="1"/>
</dbReference>
<dbReference type="HOGENOM" id="CLU_1040380_0_0_1"/>
<evidence type="ECO:0000256" key="9">
    <source>
        <dbReference type="ARBA" id="ARBA00023002"/>
    </source>
</evidence>
<keyword evidence="16" id="KW-1185">Reference proteome</keyword>
<dbReference type="GO" id="GO:0098803">
    <property type="term" value="C:respiratory chain complex"/>
    <property type="evidence" value="ECO:0007669"/>
    <property type="project" value="UniProtKB-UniRule"/>
</dbReference>
<keyword evidence="9 13" id="KW-0560">Oxidoreductase</keyword>
<feature type="compositionally biased region" description="Low complexity" evidence="14">
    <location>
        <begin position="176"/>
        <end position="210"/>
    </location>
</feature>
<evidence type="ECO:0000256" key="11">
    <source>
        <dbReference type="ARBA" id="ARBA00023136"/>
    </source>
</evidence>
<evidence type="ECO:0000256" key="2">
    <source>
        <dbReference type="ARBA" id="ARBA00008388"/>
    </source>
</evidence>
<dbReference type="InterPro" id="IPR038659">
    <property type="entry name" value="AOX_sf"/>
</dbReference>
<accession>A0A066VYA6</accession>
<dbReference type="EC" id="1.-.-.-" evidence="13"/>
<evidence type="ECO:0000256" key="10">
    <source>
        <dbReference type="ARBA" id="ARBA00023004"/>
    </source>
</evidence>
<evidence type="ECO:0000256" key="7">
    <source>
        <dbReference type="ARBA" id="ARBA00022982"/>
    </source>
</evidence>
<comment type="cofactor">
    <cofactor evidence="13">
        <name>Fe cation</name>
        <dbReference type="ChEBI" id="CHEBI:24875"/>
    </cofactor>
    <text evidence="13">Binds 2 iron ions per subunit.</text>
</comment>
<evidence type="ECO:0000256" key="14">
    <source>
        <dbReference type="SAM" id="MobiDB-lite"/>
    </source>
</evidence>
<evidence type="ECO:0000313" key="15">
    <source>
        <dbReference type="EMBL" id="KDN45268.1"/>
    </source>
</evidence>
<evidence type="ECO:0000256" key="3">
    <source>
        <dbReference type="ARBA" id="ARBA00022448"/>
    </source>
</evidence>
<reference evidence="15 16" key="1">
    <citation type="submission" date="2014-05" db="EMBL/GenBank/DDBJ databases">
        <title>Draft genome sequence of a rare smut relative, Tilletiaria anomala UBC 951.</title>
        <authorList>
            <consortium name="DOE Joint Genome Institute"/>
            <person name="Toome M."/>
            <person name="Kuo A."/>
            <person name="Henrissat B."/>
            <person name="Lipzen A."/>
            <person name="Tritt A."/>
            <person name="Yoshinaga Y."/>
            <person name="Zane M."/>
            <person name="Barry K."/>
            <person name="Grigoriev I.V."/>
            <person name="Spatafora J.W."/>
            <person name="Aimea M.C."/>
        </authorList>
    </citation>
    <scope>NUCLEOTIDE SEQUENCE [LARGE SCALE GENOMIC DNA]</scope>
    <source>
        <strain evidence="15 16">UBC 951</strain>
    </source>
</reference>
<dbReference type="AlphaFoldDB" id="A0A066VYA6"/>
<sequence length="268" mass="29296">MLVVTSCGTQGAPRLAVKAGLWQMATSTSLPTTNNRHAPSSALLCSLQQQRSCHLQHARRPCVATSGFVQPQRYISLSPPEAVKLRSDPSSDTARRTPTLFNPVYTAEDLHAVKVTHWNPENVGDRVAIALMRVARWGFDVATRYKHPETFPRTKDRQMQKVTPPGYDAKAPSRPAPLAGAATATASPADAASNTSSHAGAAEPDAARAADSVVKSSFSTEPAHFEELTVEEMRKRGISMTPEQWLTRIVFLGQCRSWPQYRTEECMA</sequence>
<dbReference type="STRING" id="1037660.A0A066VYA6"/>
<organism evidence="15 16">
    <name type="scientific">Tilletiaria anomala (strain ATCC 24038 / CBS 436.72 / UBC 951)</name>
    <dbReference type="NCBI Taxonomy" id="1037660"/>
    <lineage>
        <taxon>Eukaryota</taxon>
        <taxon>Fungi</taxon>
        <taxon>Dikarya</taxon>
        <taxon>Basidiomycota</taxon>
        <taxon>Ustilaginomycotina</taxon>
        <taxon>Exobasidiomycetes</taxon>
        <taxon>Georgefischeriales</taxon>
        <taxon>Tilletiariaceae</taxon>
        <taxon>Tilletiaria</taxon>
    </lineage>
</organism>
<evidence type="ECO:0000313" key="16">
    <source>
        <dbReference type="Proteomes" id="UP000027361"/>
    </source>
</evidence>
<dbReference type="RefSeq" id="XP_013243125.1">
    <property type="nucleotide sequence ID" value="XM_013387671.1"/>
</dbReference>
<feature type="compositionally biased region" description="Basic and acidic residues" evidence="14">
    <location>
        <begin position="149"/>
        <end position="159"/>
    </location>
</feature>
<evidence type="ECO:0000256" key="1">
    <source>
        <dbReference type="ARBA" id="ARBA00004370"/>
    </source>
</evidence>
<dbReference type="Pfam" id="PF01786">
    <property type="entry name" value="AOX"/>
    <property type="match status" value="1"/>
</dbReference>
<dbReference type="GO" id="GO:0016020">
    <property type="term" value="C:membrane"/>
    <property type="evidence" value="ECO:0007669"/>
    <property type="project" value="UniProtKB-SubCell"/>
</dbReference>
<proteinExistence type="inferred from homology"/>
<dbReference type="OrthoDB" id="3039243at2759"/>
<keyword evidence="6 13" id="KW-0479">Metal-binding</keyword>
<comment type="caution">
    <text evidence="15">The sequence shown here is derived from an EMBL/GenBank/DDBJ whole genome shotgun (WGS) entry which is preliminary data.</text>
</comment>
<evidence type="ECO:0000256" key="4">
    <source>
        <dbReference type="ARBA" id="ARBA00022660"/>
    </source>
</evidence>
<evidence type="ECO:0000256" key="5">
    <source>
        <dbReference type="ARBA" id="ARBA00022692"/>
    </source>
</evidence>
<feature type="region of interest" description="Disordered" evidence="14">
    <location>
        <begin position="149"/>
        <end position="214"/>
    </location>
</feature>
<evidence type="ECO:0000256" key="12">
    <source>
        <dbReference type="ARBA" id="ARBA00025285"/>
    </source>
</evidence>
<keyword evidence="7 13" id="KW-0249">Electron transport</keyword>
<dbReference type="GeneID" id="25261394"/>
<dbReference type="GO" id="GO:0009916">
    <property type="term" value="F:alternative oxidase activity"/>
    <property type="evidence" value="ECO:0007669"/>
    <property type="project" value="UniProtKB-UniRule"/>
</dbReference>
<keyword evidence="10 13" id="KW-0408">Iron</keyword>
<protein>
    <recommendedName>
        <fullName evidence="13">Alternative oxidase</fullName>
        <ecNumber evidence="13">1.-.-.-</ecNumber>
    </recommendedName>
</protein>
<evidence type="ECO:0000256" key="6">
    <source>
        <dbReference type="ARBA" id="ARBA00022723"/>
    </source>
</evidence>
<keyword evidence="5 13" id="KW-0812">Transmembrane</keyword>
<dbReference type="InParanoid" id="A0A066VYA6"/>
<dbReference type="GO" id="GO:0046872">
    <property type="term" value="F:metal ion binding"/>
    <property type="evidence" value="ECO:0007669"/>
    <property type="project" value="UniProtKB-UniRule"/>
</dbReference>
<dbReference type="EMBL" id="JMSN01000043">
    <property type="protein sequence ID" value="KDN45268.1"/>
    <property type="molecule type" value="Genomic_DNA"/>
</dbReference>
<comment type="subcellular location">
    <subcellularLocation>
        <location evidence="1">Membrane</location>
    </subcellularLocation>
</comment>
<keyword evidence="11 13" id="KW-0472">Membrane</keyword>
<comment type="function">
    <text evidence="12">Catalyzes cyanide-resistant oxygen consumption. May increase respiration when the cytochrome respiratory pathway is restricted, or in response to low temperatures.</text>
</comment>
<keyword evidence="8" id="KW-1133">Transmembrane helix</keyword>
<evidence type="ECO:0000256" key="13">
    <source>
        <dbReference type="RuleBase" id="RU003779"/>
    </source>
</evidence>
<gene>
    <name evidence="15" type="ORF">K437DRAFT_122431</name>
</gene>
<dbReference type="Proteomes" id="UP000027361">
    <property type="component" value="Unassembled WGS sequence"/>
</dbReference>
<evidence type="ECO:0000256" key="8">
    <source>
        <dbReference type="ARBA" id="ARBA00022989"/>
    </source>
</evidence>
<name>A0A066VYA6_TILAU</name>
<feature type="non-terminal residue" evidence="15">
    <location>
        <position position="268"/>
    </location>
</feature>
<comment type="similarity">
    <text evidence="2 13">Belongs to the alternative oxidase family.</text>
</comment>
<keyword evidence="3" id="KW-0813">Transport</keyword>